<evidence type="ECO:0000313" key="4">
    <source>
        <dbReference type="Proteomes" id="UP000708576"/>
    </source>
</evidence>
<feature type="signal peptide" evidence="2">
    <location>
        <begin position="1"/>
        <end position="20"/>
    </location>
</feature>
<dbReference type="EMBL" id="JAGUCO010000002">
    <property type="protein sequence ID" value="MBS2097748.1"/>
    <property type="molecule type" value="Genomic_DNA"/>
</dbReference>
<keyword evidence="2" id="KW-0732">Signal</keyword>
<reference evidence="3 4" key="1">
    <citation type="journal article" date="2015" name="Int. J. Syst. Evol. Microbiol.">
        <title>Carboxylicivirga linearis sp. nov., isolated from a sea cucumber culture pond.</title>
        <authorList>
            <person name="Wang F.Q."/>
            <person name="Zhou Y.X."/>
            <person name="Lin X.Z."/>
            <person name="Chen G.J."/>
            <person name="Du Z.J."/>
        </authorList>
    </citation>
    <scope>NUCLEOTIDE SEQUENCE [LARGE SCALE GENOMIC DNA]</scope>
    <source>
        <strain evidence="3 4">FB218</strain>
    </source>
</reference>
<comment type="caution">
    <text evidence="3">The sequence shown here is derived from an EMBL/GenBank/DDBJ whole genome shotgun (WGS) entry which is preliminary data.</text>
</comment>
<sequence>MKTNWIFRTLSLLLFVSVFAVSCKDDLDKEKEDDYKAQIEALQAELAKYTAENANIEELLAKFDDLDFEVFTNQEWTRLHESHAEDILVHWPDGSTTTGLDRHIEDLAAMFVYAPDTRIEQHPIAIGSGNITAVMGVMEGTFTEPMPIGDGQFIEPNGNSYKISMVTIGLWNEEGVMYEEYLYWDNLTYMRQLGLAE</sequence>
<keyword evidence="1" id="KW-0175">Coiled coil</keyword>
<name>A0ABS5JSG3_9BACT</name>
<dbReference type="InterPro" id="IPR032710">
    <property type="entry name" value="NTF2-like_dom_sf"/>
</dbReference>
<evidence type="ECO:0000313" key="3">
    <source>
        <dbReference type="EMBL" id="MBS2097748.1"/>
    </source>
</evidence>
<dbReference type="RefSeq" id="WP_212214548.1">
    <property type="nucleotide sequence ID" value="NZ_JAGUCO010000002.1"/>
</dbReference>
<dbReference type="InterPro" id="IPR009959">
    <property type="entry name" value="Cyclase_SnoaL-like"/>
</dbReference>
<feature type="chain" id="PRO_5045681462" evidence="2">
    <location>
        <begin position="21"/>
        <end position="197"/>
    </location>
</feature>
<gene>
    <name evidence="3" type="ORF">KEM10_05610</name>
</gene>
<organism evidence="3 4">
    <name type="scientific">Carboxylicivirga linearis</name>
    <dbReference type="NCBI Taxonomy" id="1628157"/>
    <lineage>
        <taxon>Bacteria</taxon>
        <taxon>Pseudomonadati</taxon>
        <taxon>Bacteroidota</taxon>
        <taxon>Bacteroidia</taxon>
        <taxon>Marinilabiliales</taxon>
        <taxon>Marinilabiliaceae</taxon>
        <taxon>Carboxylicivirga</taxon>
    </lineage>
</organism>
<keyword evidence="4" id="KW-1185">Reference proteome</keyword>
<dbReference type="PANTHER" id="PTHR38436:SF1">
    <property type="entry name" value="ESTER CYCLASE"/>
    <property type="match status" value="1"/>
</dbReference>
<dbReference type="SUPFAM" id="SSF54427">
    <property type="entry name" value="NTF2-like"/>
    <property type="match status" value="1"/>
</dbReference>
<evidence type="ECO:0000256" key="1">
    <source>
        <dbReference type="SAM" id="Coils"/>
    </source>
</evidence>
<accession>A0ABS5JSG3</accession>
<dbReference type="Gene3D" id="3.10.450.50">
    <property type="match status" value="1"/>
</dbReference>
<dbReference type="PANTHER" id="PTHR38436">
    <property type="entry name" value="POLYKETIDE CYCLASE SNOAL-LIKE DOMAIN"/>
    <property type="match status" value="1"/>
</dbReference>
<evidence type="ECO:0000256" key="2">
    <source>
        <dbReference type="SAM" id="SignalP"/>
    </source>
</evidence>
<feature type="coiled-coil region" evidence="1">
    <location>
        <begin position="32"/>
        <end position="66"/>
    </location>
</feature>
<dbReference type="Proteomes" id="UP000708576">
    <property type="component" value="Unassembled WGS sequence"/>
</dbReference>
<dbReference type="PROSITE" id="PS51257">
    <property type="entry name" value="PROKAR_LIPOPROTEIN"/>
    <property type="match status" value="1"/>
</dbReference>
<dbReference type="Pfam" id="PF07366">
    <property type="entry name" value="SnoaL"/>
    <property type="match status" value="1"/>
</dbReference>
<proteinExistence type="predicted"/>
<protein>
    <submittedName>
        <fullName evidence="3">Ester cyclase</fullName>
    </submittedName>
</protein>